<sequence length="123" mass="13387">MVGNKNVKNKAAQKDLKSYFSQGSSGSSPSAHGSVVAIVEEVEDVHLEENVRPTAEEGVGIEGDVLPSVEEDEEDEQVQEGITDFNPDYIISNPGLHIPIKIFSPNLRDEVRRAFIAKGPTQL</sequence>
<evidence type="ECO:0000313" key="1">
    <source>
        <dbReference type="EMBL" id="AQK98740.1"/>
    </source>
</evidence>
<accession>A0A1D6G6C1</accession>
<proteinExistence type="predicted"/>
<dbReference type="FunCoup" id="A0A1D6G6C1">
    <property type="interactions" value="473"/>
</dbReference>
<organism evidence="1">
    <name type="scientific">Zea mays</name>
    <name type="common">Maize</name>
    <dbReference type="NCBI Taxonomy" id="4577"/>
    <lineage>
        <taxon>Eukaryota</taxon>
        <taxon>Viridiplantae</taxon>
        <taxon>Streptophyta</taxon>
        <taxon>Embryophyta</taxon>
        <taxon>Tracheophyta</taxon>
        <taxon>Spermatophyta</taxon>
        <taxon>Magnoliopsida</taxon>
        <taxon>Liliopsida</taxon>
        <taxon>Poales</taxon>
        <taxon>Poaceae</taxon>
        <taxon>PACMAD clade</taxon>
        <taxon>Panicoideae</taxon>
        <taxon>Andropogonodae</taxon>
        <taxon>Andropogoneae</taxon>
        <taxon>Tripsacinae</taxon>
        <taxon>Zea</taxon>
    </lineage>
</organism>
<dbReference type="InParanoid" id="A0A1D6G6C1"/>
<feature type="non-terminal residue" evidence="1">
    <location>
        <position position="123"/>
    </location>
</feature>
<gene>
    <name evidence="1" type="ORF">ZEAMMB73_Zm00001d012073</name>
</gene>
<dbReference type="AlphaFoldDB" id="A0A1D6G6C1"/>
<protein>
    <submittedName>
        <fullName evidence="1">Uncharacterized protein</fullName>
    </submittedName>
</protein>
<name>A0A1D6G6C1_MAIZE</name>
<dbReference type="EMBL" id="CM000784">
    <property type="protein sequence ID" value="AQK98740.1"/>
    <property type="molecule type" value="Genomic_DNA"/>
</dbReference>
<reference evidence="1" key="1">
    <citation type="submission" date="2015-12" db="EMBL/GenBank/DDBJ databases">
        <title>Update maize B73 reference genome by single molecule sequencing technologies.</title>
        <authorList>
            <consortium name="Maize Genome Sequencing Project"/>
            <person name="Ware D."/>
        </authorList>
    </citation>
    <scope>NUCLEOTIDE SEQUENCE</scope>
    <source>
        <tissue evidence="1">Seedling</tissue>
    </source>
</reference>